<evidence type="ECO:0000256" key="2">
    <source>
        <dbReference type="SAM" id="Phobius"/>
    </source>
</evidence>
<keyword evidence="2" id="KW-0812">Transmembrane</keyword>
<dbReference type="Proteomes" id="UP001170959">
    <property type="component" value="Unassembled WGS sequence"/>
</dbReference>
<dbReference type="EMBL" id="JACAGJ010000005">
    <property type="protein sequence ID" value="MDM1073087.1"/>
    <property type="molecule type" value="Genomic_DNA"/>
</dbReference>
<keyword evidence="4" id="KW-0808">Transferase</keyword>
<dbReference type="Pfam" id="PF02397">
    <property type="entry name" value="Bac_transf"/>
    <property type="match status" value="1"/>
</dbReference>
<dbReference type="RefSeq" id="WP_276681426.1">
    <property type="nucleotide sequence ID" value="NZ_DAMAKU010000003.1"/>
</dbReference>
<sequence length="195" mass="22666">MLIKHIFDYILALILLIFLVGLIVLLMIISSFETKQLGLFTQNRVGRKGKLFKIYKIRTIKGTSKSTITTNQHQVTKIGKILREYKLDELPQLFNILKGEMSFVGPRPDVEGYADKLVGEDRIMLNVKPGITGPAQLKYRNEEDILSKVKDPIMYNDTVLWPDKVRINIEYVKNWSFKKDLVYMFKTIIKNKREA</sequence>
<evidence type="ECO:0000313" key="5">
    <source>
        <dbReference type="Proteomes" id="UP001170959"/>
    </source>
</evidence>
<dbReference type="PANTHER" id="PTHR30576">
    <property type="entry name" value="COLANIC BIOSYNTHESIS UDP-GLUCOSE LIPID CARRIER TRANSFERASE"/>
    <property type="match status" value="1"/>
</dbReference>
<comment type="similarity">
    <text evidence="1">Belongs to the bacterial sugar transferase family.</text>
</comment>
<dbReference type="PANTHER" id="PTHR30576:SF0">
    <property type="entry name" value="UNDECAPRENYL-PHOSPHATE N-ACETYLGALACTOSAMINYL 1-PHOSPHATE TRANSFERASE-RELATED"/>
    <property type="match status" value="1"/>
</dbReference>
<keyword evidence="2" id="KW-1133">Transmembrane helix</keyword>
<proteinExistence type="inferred from homology"/>
<reference evidence="4" key="2">
    <citation type="journal article" date="2022" name="Sci. Total Environ.">
        <title>Prevalence, transmission, and molecular epidemiology of tet(X)-positive bacteria among humans, animals, and environmental niches in China: An epidemiological, and genomic-based study.</title>
        <authorList>
            <person name="Dong N."/>
            <person name="Zeng Y."/>
            <person name="Cai C."/>
            <person name="Sun C."/>
            <person name="Lu J."/>
            <person name="Liu C."/>
            <person name="Zhou H."/>
            <person name="Sun Q."/>
            <person name="Shu L."/>
            <person name="Wang H."/>
            <person name="Wang Y."/>
            <person name="Wang S."/>
            <person name="Wu C."/>
            <person name="Chan E.W."/>
            <person name="Chen G."/>
            <person name="Shen Z."/>
            <person name="Chen S."/>
            <person name="Zhang R."/>
        </authorList>
    </citation>
    <scope>NUCLEOTIDE SEQUENCE</scope>
    <source>
        <strain evidence="4">R655-4</strain>
    </source>
</reference>
<evidence type="ECO:0000313" key="4">
    <source>
        <dbReference type="EMBL" id="MDM1073087.1"/>
    </source>
</evidence>
<name>A0AAJ1V8F9_9FLAO</name>
<reference evidence="4" key="1">
    <citation type="submission" date="2020-06" db="EMBL/GenBank/DDBJ databases">
        <authorList>
            <person name="Dong N."/>
        </authorList>
    </citation>
    <scope>NUCLEOTIDE SEQUENCE</scope>
    <source>
        <strain evidence="4">R655-4</strain>
    </source>
</reference>
<accession>A0AAJ1V8F9</accession>
<evidence type="ECO:0000256" key="1">
    <source>
        <dbReference type="ARBA" id="ARBA00006464"/>
    </source>
</evidence>
<gene>
    <name evidence="4" type="ORF">HX001_11390</name>
</gene>
<dbReference type="GO" id="GO:0016780">
    <property type="term" value="F:phosphotransferase activity, for other substituted phosphate groups"/>
    <property type="evidence" value="ECO:0007669"/>
    <property type="project" value="TreeGrafter"/>
</dbReference>
<evidence type="ECO:0000259" key="3">
    <source>
        <dbReference type="Pfam" id="PF02397"/>
    </source>
</evidence>
<comment type="caution">
    <text evidence="4">The sequence shown here is derived from an EMBL/GenBank/DDBJ whole genome shotgun (WGS) entry which is preliminary data.</text>
</comment>
<protein>
    <submittedName>
        <fullName evidence="4">Sugar transferase</fullName>
    </submittedName>
</protein>
<dbReference type="InterPro" id="IPR003362">
    <property type="entry name" value="Bact_transf"/>
</dbReference>
<keyword evidence="2" id="KW-0472">Membrane</keyword>
<dbReference type="AlphaFoldDB" id="A0AAJ1V8F9"/>
<organism evidence="4 5">
    <name type="scientific">Empedobacter brevis</name>
    <dbReference type="NCBI Taxonomy" id="247"/>
    <lineage>
        <taxon>Bacteria</taxon>
        <taxon>Pseudomonadati</taxon>
        <taxon>Bacteroidota</taxon>
        <taxon>Flavobacteriia</taxon>
        <taxon>Flavobacteriales</taxon>
        <taxon>Weeksellaceae</taxon>
        <taxon>Empedobacter</taxon>
    </lineage>
</organism>
<feature type="domain" description="Bacterial sugar transferase" evidence="3">
    <location>
        <begin position="4"/>
        <end position="189"/>
    </location>
</feature>
<feature type="transmembrane region" description="Helical" evidence="2">
    <location>
        <begin position="6"/>
        <end position="29"/>
    </location>
</feature>